<sequence>MENDSIVFTDEDGNEVVFSVMEQTTLGGVNYLLVTEDGDDEDDGSFLILKENASDSEGEMAAFDIVEDDKELEAVMKIFEELLEDVDLEV</sequence>
<comment type="caution">
    <text evidence="1">The sequence shown here is derived from an EMBL/GenBank/DDBJ whole genome shotgun (WGS) entry which is preliminary data.</text>
</comment>
<gene>
    <name evidence="1" type="ORF">H8S09_08025</name>
</gene>
<evidence type="ECO:0000313" key="1">
    <source>
        <dbReference type="EMBL" id="MBC5662838.1"/>
    </source>
</evidence>
<keyword evidence="2" id="KW-1185">Reference proteome</keyword>
<reference evidence="1 2" key="1">
    <citation type="submission" date="2020-08" db="EMBL/GenBank/DDBJ databases">
        <title>Genome public.</title>
        <authorList>
            <person name="Liu C."/>
            <person name="Sun Q."/>
        </authorList>
    </citation>
    <scope>NUCLEOTIDE SEQUENCE [LARGE SCALE GENOMIC DNA]</scope>
    <source>
        <strain evidence="1 2">NSJ-10</strain>
    </source>
</reference>
<accession>A0A8I0APW6</accession>
<dbReference type="RefSeq" id="WP_117807368.1">
    <property type="nucleotide sequence ID" value="NZ_JACOOX010000004.1"/>
</dbReference>
<dbReference type="AlphaFoldDB" id="A0A8I0APW6"/>
<protein>
    <submittedName>
        <fullName evidence="1">DUF1292 domain-containing protein</fullName>
    </submittedName>
</protein>
<dbReference type="Pfam" id="PF06949">
    <property type="entry name" value="DUF1292"/>
    <property type="match status" value="1"/>
</dbReference>
<dbReference type="InterPro" id="IPR009711">
    <property type="entry name" value="UPF0473"/>
</dbReference>
<name>A0A8I0APW6_9FIRM</name>
<organism evidence="1 2">
    <name type="scientific">Coprococcus hominis</name>
    <name type="common">ex Liu et al. 2022</name>
    <dbReference type="NCBI Taxonomy" id="2763039"/>
    <lineage>
        <taxon>Bacteria</taxon>
        <taxon>Bacillati</taxon>
        <taxon>Bacillota</taxon>
        <taxon>Clostridia</taxon>
        <taxon>Lachnospirales</taxon>
        <taxon>Lachnospiraceae</taxon>
        <taxon>Coprococcus</taxon>
    </lineage>
</organism>
<proteinExistence type="predicted"/>
<dbReference type="Proteomes" id="UP000615234">
    <property type="component" value="Unassembled WGS sequence"/>
</dbReference>
<dbReference type="EMBL" id="JACOOX010000004">
    <property type="protein sequence ID" value="MBC5662838.1"/>
    <property type="molecule type" value="Genomic_DNA"/>
</dbReference>
<evidence type="ECO:0000313" key="2">
    <source>
        <dbReference type="Proteomes" id="UP000615234"/>
    </source>
</evidence>